<dbReference type="Proteomes" id="UP000438429">
    <property type="component" value="Unassembled WGS sequence"/>
</dbReference>
<evidence type="ECO:0000313" key="2">
    <source>
        <dbReference type="Proteomes" id="UP000438429"/>
    </source>
</evidence>
<comment type="caution">
    <text evidence="1">The sequence shown here is derived from an EMBL/GenBank/DDBJ whole genome shotgun (WGS) entry which is preliminary data.</text>
</comment>
<protein>
    <submittedName>
        <fullName evidence="1">Uncharacterized protein</fullName>
    </submittedName>
</protein>
<proteinExistence type="predicted"/>
<reference evidence="1 2" key="1">
    <citation type="submission" date="2019-06" db="EMBL/GenBank/DDBJ databases">
        <title>Draft genomes of female and male turbot (Scophthalmus maximus).</title>
        <authorList>
            <person name="Xu H."/>
            <person name="Xu X.-W."/>
            <person name="Shao C."/>
            <person name="Chen S."/>
        </authorList>
    </citation>
    <scope>NUCLEOTIDE SEQUENCE [LARGE SCALE GENOMIC DNA]</scope>
    <source>
        <strain evidence="1">Ysfricsl-2016a</strain>
        <tissue evidence="1">Blood</tissue>
    </source>
</reference>
<name>A0A6A4TL31_SCOMX</name>
<organism evidence="1 2">
    <name type="scientific">Scophthalmus maximus</name>
    <name type="common">Turbot</name>
    <name type="synonym">Psetta maxima</name>
    <dbReference type="NCBI Taxonomy" id="52904"/>
    <lineage>
        <taxon>Eukaryota</taxon>
        <taxon>Metazoa</taxon>
        <taxon>Chordata</taxon>
        <taxon>Craniata</taxon>
        <taxon>Vertebrata</taxon>
        <taxon>Euteleostomi</taxon>
        <taxon>Actinopterygii</taxon>
        <taxon>Neopterygii</taxon>
        <taxon>Teleostei</taxon>
        <taxon>Neoteleostei</taxon>
        <taxon>Acanthomorphata</taxon>
        <taxon>Carangaria</taxon>
        <taxon>Pleuronectiformes</taxon>
        <taxon>Pleuronectoidei</taxon>
        <taxon>Scophthalmidae</taxon>
        <taxon>Scophthalmus</taxon>
    </lineage>
</organism>
<dbReference type="AlphaFoldDB" id="A0A6A4TL31"/>
<evidence type="ECO:0000313" key="1">
    <source>
        <dbReference type="EMBL" id="KAF0042742.1"/>
    </source>
</evidence>
<dbReference type="EMBL" id="VEVO01000004">
    <property type="protein sequence ID" value="KAF0042742.1"/>
    <property type="molecule type" value="Genomic_DNA"/>
</dbReference>
<sequence length="207" mass="23850">MHQCNRTSIVLKHAIQSVRETMTVSQCSDCKSETDHFNILHQTEDLQFFPEETESPERSRSKKIIKRATFCESVEDCGGFGLLHKDRQHGRKEETLELRNSLSAAGNTMSDYFFFQIDRRLCFCHKSDARVDRPPTRSPSQHLHGDADETLMSAAAVTVQIKLESIKPLQAEEHTTRIPHRTQRTRMQHVIKYSTAAGETKVRRERP</sequence>
<accession>A0A6A4TL31</accession>
<gene>
    <name evidence="1" type="ORF">F2P81_004079</name>
</gene>